<feature type="region of interest" description="Disordered" evidence="1">
    <location>
        <begin position="1"/>
        <end position="146"/>
    </location>
</feature>
<dbReference type="InterPro" id="IPR025040">
    <property type="entry name" value="DUF3984"/>
</dbReference>
<dbReference type="Pfam" id="PF13136">
    <property type="entry name" value="DUF3984"/>
    <property type="match status" value="1"/>
</dbReference>
<feature type="region of interest" description="Disordered" evidence="1">
    <location>
        <begin position="169"/>
        <end position="212"/>
    </location>
</feature>
<dbReference type="EMBL" id="JBBBZM010000021">
    <property type="protein sequence ID" value="KAL0638504.1"/>
    <property type="molecule type" value="Genomic_DNA"/>
</dbReference>
<reference evidence="2 3" key="1">
    <citation type="submission" date="2024-02" db="EMBL/GenBank/DDBJ databases">
        <title>Discinaceae phylogenomics.</title>
        <authorList>
            <person name="Dirks A.C."/>
            <person name="James T.Y."/>
        </authorList>
    </citation>
    <scope>NUCLEOTIDE SEQUENCE [LARGE SCALE GENOMIC DNA]</scope>
    <source>
        <strain evidence="2 3">ACD0624</strain>
    </source>
</reference>
<sequence>MQPRRETEREKWIMPENHSFTSRRGSYSDLPKSKSSSQLLPRPRSASSQWLQRTGAALTSETRESKGQGWLVSRASSTSLIKDGGDDDGVSVYYGADDEFSPSASGRRLSRTFSGDFEDGLEALDEEGGSTRGEEEEEEEEDIDLPRGFGLGQFVDRLIGWSVFADDTDDDESLDGYEDEHRQARAKGEQVRVETSRDQPLREQQRRLRDEGEGWQDPALIFSIASQVFL</sequence>
<feature type="compositionally biased region" description="Polar residues" evidence="1">
    <location>
        <begin position="49"/>
        <end position="60"/>
    </location>
</feature>
<feature type="compositionally biased region" description="Low complexity" evidence="1">
    <location>
        <begin position="27"/>
        <end position="48"/>
    </location>
</feature>
<protein>
    <submittedName>
        <fullName evidence="2">Uncharacterized protein</fullName>
    </submittedName>
</protein>
<evidence type="ECO:0000256" key="1">
    <source>
        <dbReference type="SAM" id="MobiDB-lite"/>
    </source>
</evidence>
<accession>A0ABR3GRG7</accession>
<comment type="caution">
    <text evidence="2">The sequence shown here is derived from an EMBL/GenBank/DDBJ whole genome shotgun (WGS) entry which is preliminary data.</text>
</comment>
<proteinExistence type="predicted"/>
<feature type="compositionally biased region" description="Acidic residues" evidence="1">
    <location>
        <begin position="169"/>
        <end position="178"/>
    </location>
</feature>
<gene>
    <name evidence="2" type="ORF">Q9L58_002440</name>
</gene>
<feature type="compositionally biased region" description="Basic and acidic residues" evidence="1">
    <location>
        <begin position="1"/>
        <end position="13"/>
    </location>
</feature>
<keyword evidence="3" id="KW-1185">Reference proteome</keyword>
<name>A0ABR3GRG7_9PEZI</name>
<dbReference type="Proteomes" id="UP001447188">
    <property type="component" value="Unassembled WGS sequence"/>
</dbReference>
<feature type="compositionally biased region" description="Basic and acidic residues" evidence="1">
    <location>
        <begin position="179"/>
        <end position="212"/>
    </location>
</feature>
<feature type="compositionally biased region" description="Acidic residues" evidence="1">
    <location>
        <begin position="116"/>
        <end position="143"/>
    </location>
</feature>
<evidence type="ECO:0000313" key="2">
    <source>
        <dbReference type="EMBL" id="KAL0638504.1"/>
    </source>
</evidence>
<organism evidence="2 3">
    <name type="scientific">Discina gigas</name>
    <dbReference type="NCBI Taxonomy" id="1032678"/>
    <lineage>
        <taxon>Eukaryota</taxon>
        <taxon>Fungi</taxon>
        <taxon>Dikarya</taxon>
        <taxon>Ascomycota</taxon>
        <taxon>Pezizomycotina</taxon>
        <taxon>Pezizomycetes</taxon>
        <taxon>Pezizales</taxon>
        <taxon>Discinaceae</taxon>
        <taxon>Discina</taxon>
    </lineage>
</organism>
<evidence type="ECO:0000313" key="3">
    <source>
        <dbReference type="Proteomes" id="UP001447188"/>
    </source>
</evidence>